<proteinExistence type="predicted"/>
<evidence type="ECO:0000313" key="2">
    <source>
        <dbReference type="Proteomes" id="UP000823773"/>
    </source>
</evidence>
<protein>
    <submittedName>
        <fullName evidence="1">Competence protein CoiA</fullName>
    </submittedName>
</protein>
<organism evidence="1 2">
    <name type="scientific">Ensifer adhaerens</name>
    <name type="common">Sinorhizobium morelense</name>
    <dbReference type="NCBI Taxonomy" id="106592"/>
    <lineage>
        <taxon>Bacteria</taxon>
        <taxon>Pseudomonadati</taxon>
        <taxon>Pseudomonadota</taxon>
        <taxon>Alphaproteobacteria</taxon>
        <taxon>Hyphomicrobiales</taxon>
        <taxon>Rhizobiaceae</taxon>
        <taxon>Sinorhizobium/Ensifer group</taxon>
        <taxon>Ensifer</taxon>
    </lineage>
</organism>
<keyword evidence="2" id="KW-1185">Reference proteome</keyword>
<name>A0ACC5SYR3_ENSAD</name>
<gene>
    <name evidence="1" type="ORF">J2Z19_003757</name>
</gene>
<reference evidence="1" key="1">
    <citation type="submission" date="2021-03" db="EMBL/GenBank/DDBJ databases">
        <title>Genomic Encyclopedia of Type Strains, Phase IV (KMG-IV): sequencing the most valuable type-strain genomes for metagenomic binning, comparative biology and taxonomic classification.</title>
        <authorList>
            <person name="Goeker M."/>
        </authorList>
    </citation>
    <scope>NUCLEOTIDE SEQUENCE</scope>
    <source>
        <strain evidence="1">DSM 18131</strain>
    </source>
</reference>
<comment type="caution">
    <text evidence="1">The sequence shown here is derived from an EMBL/GenBank/DDBJ whole genome shotgun (WGS) entry which is preliminary data.</text>
</comment>
<dbReference type="EMBL" id="JAGGJR010000006">
    <property type="protein sequence ID" value="MBP1874033.1"/>
    <property type="molecule type" value="Genomic_DNA"/>
</dbReference>
<accession>A0ACC5SYR3</accession>
<evidence type="ECO:0000313" key="1">
    <source>
        <dbReference type="EMBL" id="MBP1874033.1"/>
    </source>
</evidence>
<dbReference type="Proteomes" id="UP000823773">
    <property type="component" value="Unassembled WGS sequence"/>
</dbReference>
<sequence>MSLRCVDETGADLYAFDLSPEAWQTLIEHNRKCRSLRMPCCPAEVTLRRHRGTQHFVHKTVGDCTTAPETEVHLRLKQIAVEVARKHGWDAKTEVAGATPSGETWIADVLVQKNNARVAIEIQWSSQTNDETMRRQERYRQSGIRCLWLLKKPGFPTTEALPAAQILEVDGTYPARVAYSQELSVEAFLDAVFGGRFRFGIPSQGGAVAHIRVGEIECWKKKCRVKTKIVTGVDVVFGPHTSTFSVPQLGEYPALLNEVLSHLPRDSKMGRLKKRFSKTQERQYMSNGCYRCDSIVGEFFEIEARHSEEIVSSFPIQITPDWKQAIEEEMGDQPEWAVYSPGELGM</sequence>